<name>A0A1W6MVR9_9HYPH</name>
<dbReference type="EMBL" id="CP019948">
    <property type="protein sequence ID" value="ARN81708.1"/>
    <property type="molecule type" value="Genomic_DNA"/>
</dbReference>
<dbReference type="Proteomes" id="UP000193978">
    <property type="component" value="Chromosome"/>
</dbReference>
<keyword evidence="2" id="KW-1185">Reference proteome</keyword>
<dbReference type="AlphaFoldDB" id="A0A1W6MVR9"/>
<evidence type="ECO:0000313" key="1">
    <source>
        <dbReference type="EMBL" id="ARN81708.1"/>
    </source>
</evidence>
<reference evidence="1 2" key="1">
    <citation type="submission" date="2017-02" db="EMBL/GenBank/DDBJ databases">
        <authorList>
            <person name="Peterson S.W."/>
        </authorList>
    </citation>
    <scope>NUCLEOTIDE SEQUENCE [LARGE SCALE GENOMIC DNA]</scope>
    <source>
        <strain evidence="1 2">S285</strain>
    </source>
</reference>
<gene>
    <name evidence="1" type="ORF">B1812_12180</name>
</gene>
<organism evidence="1 2">
    <name type="scientific">Methylocystis bryophila</name>
    <dbReference type="NCBI Taxonomy" id="655015"/>
    <lineage>
        <taxon>Bacteria</taxon>
        <taxon>Pseudomonadati</taxon>
        <taxon>Pseudomonadota</taxon>
        <taxon>Alphaproteobacteria</taxon>
        <taxon>Hyphomicrobiales</taxon>
        <taxon>Methylocystaceae</taxon>
        <taxon>Methylocystis</taxon>
    </lineage>
</organism>
<evidence type="ECO:0000313" key="2">
    <source>
        <dbReference type="Proteomes" id="UP000193978"/>
    </source>
</evidence>
<sequence length="61" mass="6466">MKAIVRGVDLKSRIASQPPAAAARSAVLEFKSTPRDAPPCHSMTNLRSGARFARRMAAGSV</sequence>
<dbReference type="KEGG" id="mbry:B1812_12180"/>
<protein>
    <submittedName>
        <fullName evidence="1">Uncharacterized protein</fullName>
    </submittedName>
</protein>
<proteinExistence type="predicted"/>
<dbReference type="STRING" id="655015.B1812_12180"/>
<accession>A0A1W6MVR9</accession>